<gene>
    <name evidence="1" type="ORF">CBB_31</name>
    <name evidence="2" type="ORF">CBB_584</name>
</gene>
<protein>
    <submittedName>
        <fullName evidence="2">Uncharacterized protein</fullName>
    </submittedName>
</protein>
<evidence type="ECO:0000313" key="1">
    <source>
        <dbReference type="EMBL" id="AMM43596.1"/>
    </source>
</evidence>
<proteinExistence type="predicted"/>
<name>A0A1L2CVX1_9CAUD</name>
<reference evidence="2" key="3">
    <citation type="journal article" date="2017" name="Front. Microbiol.">
        <title>Things Are Getting Hairy: Enterobacteria Bacteriophage vB_PcaM_CBB.</title>
        <authorList>
            <person name="Buttimer C."/>
            <person name="Hendrix H."/>
            <person name="Oliveira H."/>
            <person name="Casey A."/>
            <person name="Neve H."/>
            <person name="McAuliffe O."/>
            <person name="Ross R.P."/>
            <person name="Hill C."/>
            <person name="Noben J.P."/>
            <person name="O'Mahony J."/>
            <person name="Lavigne R."/>
            <person name="Coffey A."/>
        </authorList>
    </citation>
    <scope>NUCLEOTIDE SEQUENCE</scope>
</reference>
<dbReference type="EMBL" id="KU574722">
    <property type="protein sequence ID" value="AMM44147.1"/>
    <property type="molecule type" value="Genomic_DNA"/>
</dbReference>
<reference evidence="3" key="1">
    <citation type="submission" date="2016-01" db="EMBL/GenBank/DDBJ databases">
        <title>Isolation and Characterization of Enterobacteria phage CBB.</title>
        <authorList>
            <person name="Buttimer C.T.H."/>
            <person name="Hendrix H."/>
            <person name="Alexandre H."/>
            <person name="O'Mahony J."/>
            <person name="Lavigne R."/>
            <person name="Coffey A."/>
        </authorList>
    </citation>
    <scope>NUCLEOTIDE SEQUENCE [LARGE SCALE GENOMIC DNA]</scope>
</reference>
<reference evidence="2" key="2">
    <citation type="submission" date="2016-01" db="EMBL/GenBank/DDBJ databases">
        <authorList>
            <person name="Oliw E.H."/>
        </authorList>
    </citation>
    <scope>NUCLEOTIDE SEQUENCE</scope>
</reference>
<keyword evidence="3" id="KW-1185">Reference proteome</keyword>
<sequence length="41" mass="4859">MDGSLQRRLSEVNIIKSTLTKWLEYFIMITSTTKKECTNDY</sequence>
<dbReference type="EMBL" id="KU574722">
    <property type="protein sequence ID" value="AMM43596.1"/>
    <property type="molecule type" value="Genomic_DNA"/>
</dbReference>
<evidence type="ECO:0000313" key="2">
    <source>
        <dbReference type="EMBL" id="AMM44147.1"/>
    </source>
</evidence>
<evidence type="ECO:0000313" key="3">
    <source>
        <dbReference type="Proteomes" id="UP000223891"/>
    </source>
</evidence>
<dbReference type="Proteomes" id="UP000223891">
    <property type="component" value="Segment"/>
</dbReference>
<organism evidence="2 3">
    <name type="scientific">Pectobacterium phage vB_PcaM_CBB</name>
    <dbReference type="NCBI Taxonomy" id="2772511"/>
    <lineage>
        <taxon>Viruses</taxon>
        <taxon>Duplodnaviria</taxon>
        <taxon>Heunggongvirae</taxon>
        <taxon>Uroviricota</taxon>
        <taxon>Caudoviricetes</taxon>
        <taxon>Mimasvirus</taxon>
        <taxon>Mimasvirus CBB</taxon>
    </lineage>
</organism>
<accession>A0A1L2CVX1</accession>